<sequence>MKPIKRDIFMKNGLNGLSYRFVGGFHFSDIIGYGLADDTPTCVAACLALRRQNMYLEPMVKVNECRLAQQHGIKQVVLE</sequence>
<organism evidence="1 2">
    <name type="scientific">Romanomermis culicivorax</name>
    <name type="common">Nematode worm</name>
    <dbReference type="NCBI Taxonomy" id="13658"/>
    <lineage>
        <taxon>Eukaryota</taxon>
        <taxon>Metazoa</taxon>
        <taxon>Ecdysozoa</taxon>
        <taxon>Nematoda</taxon>
        <taxon>Enoplea</taxon>
        <taxon>Dorylaimia</taxon>
        <taxon>Mermithida</taxon>
        <taxon>Mermithoidea</taxon>
        <taxon>Mermithidae</taxon>
        <taxon>Romanomermis</taxon>
    </lineage>
</organism>
<protein>
    <submittedName>
        <fullName evidence="2">Uncharacterized protein</fullName>
    </submittedName>
</protein>
<name>A0A915ILJ1_ROMCU</name>
<proteinExistence type="predicted"/>
<evidence type="ECO:0000313" key="2">
    <source>
        <dbReference type="WBParaSite" id="nRc.2.0.1.t14685-RA"/>
    </source>
</evidence>
<reference evidence="2" key="1">
    <citation type="submission" date="2022-11" db="UniProtKB">
        <authorList>
            <consortium name="WormBaseParasite"/>
        </authorList>
    </citation>
    <scope>IDENTIFICATION</scope>
</reference>
<keyword evidence="1" id="KW-1185">Reference proteome</keyword>
<evidence type="ECO:0000313" key="1">
    <source>
        <dbReference type="Proteomes" id="UP000887565"/>
    </source>
</evidence>
<dbReference type="AlphaFoldDB" id="A0A915ILJ1"/>
<accession>A0A915ILJ1</accession>
<dbReference type="WBParaSite" id="nRc.2.0.1.t14685-RA">
    <property type="protein sequence ID" value="nRc.2.0.1.t14685-RA"/>
    <property type="gene ID" value="nRc.2.0.1.g14685"/>
</dbReference>
<dbReference type="Proteomes" id="UP000887565">
    <property type="component" value="Unplaced"/>
</dbReference>